<organism evidence="2 3">
    <name type="scientific">Hibiscus syriacus</name>
    <name type="common">Rose of Sharon</name>
    <dbReference type="NCBI Taxonomy" id="106335"/>
    <lineage>
        <taxon>Eukaryota</taxon>
        <taxon>Viridiplantae</taxon>
        <taxon>Streptophyta</taxon>
        <taxon>Embryophyta</taxon>
        <taxon>Tracheophyta</taxon>
        <taxon>Spermatophyta</taxon>
        <taxon>Magnoliopsida</taxon>
        <taxon>eudicotyledons</taxon>
        <taxon>Gunneridae</taxon>
        <taxon>Pentapetalae</taxon>
        <taxon>rosids</taxon>
        <taxon>malvids</taxon>
        <taxon>Malvales</taxon>
        <taxon>Malvaceae</taxon>
        <taxon>Malvoideae</taxon>
        <taxon>Hibiscus</taxon>
    </lineage>
</organism>
<protein>
    <submittedName>
        <fullName evidence="2">Uncharacterized protein</fullName>
    </submittedName>
</protein>
<name>A0A6A3BYS6_HIBSY</name>
<dbReference type="AlphaFoldDB" id="A0A6A3BYS6"/>
<feature type="compositionally biased region" description="Polar residues" evidence="1">
    <location>
        <begin position="68"/>
        <end position="85"/>
    </location>
</feature>
<dbReference type="Proteomes" id="UP000436088">
    <property type="component" value="Unassembled WGS sequence"/>
</dbReference>
<evidence type="ECO:0000313" key="3">
    <source>
        <dbReference type="Proteomes" id="UP000436088"/>
    </source>
</evidence>
<reference evidence="2" key="1">
    <citation type="submission" date="2019-09" db="EMBL/GenBank/DDBJ databases">
        <title>Draft genome information of white flower Hibiscus syriacus.</title>
        <authorList>
            <person name="Kim Y.-M."/>
        </authorList>
    </citation>
    <scope>NUCLEOTIDE SEQUENCE [LARGE SCALE GENOMIC DNA]</scope>
    <source>
        <strain evidence="2">YM2019G1</strain>
    </source>
</reference>
<evidence type="ECO:0000313" key="2">
    <source>
        <dbReference type="EMBL" id="KAE8721754.1"/>
    </source>
</evidence>
<comment type="caution">
    <text evidence="2">The sequence shown here is derived from an EMBL/GenBank/DDBJ whole genome shotgun (WGS) entry which is preliminary data.</text>
</comment>
<sequence>MKVPLSHLLIDTSTYPAVFCVFIDDRPKSSITKDDASNKIKSENITITKVIKLSKLKTDFQPFEAEESSSIHTTCSSLTRGSFPSVSVTGETIFQEEEDPSARVS</sequence>
<feature type="region of interest" description="Disordered" evidence="1">
    <location>
        <begin position="66"/>
        <end position="85"/>
    </location>
</feature>
<dbReference type="EMBL" id="VEPZ02000601">
    <property type="protein sequence ID" value="KAE8721754.1"/>
    <property type="molecule type" value="Genomic_DNA"/>
</dbReference>
<proteinExistence type="predicted"/>
<evidence type="ECO:0000256" key="1">
    <source>
        <dbReference type="SAM" id="MobiDB-lite"/>
    </source>
</evidence>
<gene>
    <name evidence="2" type="ORF">F3Y22_tig00015152pilonHSYRG00015</name>
</gene>
<keyword evidence="3" id="KW-1185">Reference proteome</keyword>
<accession>A0A6A3BYS6</accession>